<feature type="compositionally biased region" description="Low complexity" evidence="1">
    <location>
        <begin position="1"/>
        <end position="15"/>
    </location>
</feature>
<keyword evidence="3" id="KW-1185">Reference proteome</keyword>
<accession>A0AAV7RS62</accession>
<reference evidence="2" key="1">
    <citation type="journal article" date="2022" name="bioRxiv">
        <title>Sequencing and chromosome-scale assembly of the giantPleurodeles waltlgenome.</title>
        <authorList>
            <person name="Brown T."/>
            <person name="Elewa A."/>
            <person name="Iarovenko S."/>
            <person name="Subramanian E."/>
            <person name="Araus A.J."/>
            <person name="Petzold A."/>
            <person name="Susuki M."/>
            <person name="Suzuki K.-i.T."/>
            <person name="Hayashi T."/>
            <person name="Toyoda A."/>
            <person name="Oliveira C."/>
            <person name="Osipova E."/>
            <person name="Leigh N.D."/>
            <person name="Simon A."/>
            <person name="Yun M.H."/>
        </authorList>
    </citation>
    <scope>NUCLEOTIDE SEQUENCE</scope>
    <source>
        <strain evidence="2">20211129_DDA</strain>
        <tissue evidence="2">Liver</tissue>
    </source>
</reference>
<protein>
    <submittedName>
        <fullName evidence="2">Uncharacterized protein</fullName>
    </submittedName>
</protein>
<evidence type="ECO:0000313" key="2">
    <source>
        <dbReference type="EMBL" id="KAJ1154406.1"/>
    </source>
</evidence>
<dbReference type="AlphaFoldDB" id="A0AAV7RS62"/>
<organism evidence="2 3">
    <name type="scientific">Pleurodeles waltl</name>
    <name type="common">Iberian ribbed newt</name>
    <dbReference type="NCBI Taxonomy" id="8319"/>
    <lineage>
        <taxon>Eukaryota</taxon>
        <taxon>Metazoa</taxon>
        <taxon>Chordata</taxon>
        <taxon>Craniata</taxon>
        <taxon>Vertebrata</taxon>
        <taxon>Euteleostomi</taxon>
        <taxon>Amphibia</taxon>
        <taxon>Batrachia</taxon>
        <taxon>Caudata</taxon>
        <taxon>Salamandroidea</taxon>
        <taxon>Salamandridae</taxon>
        <taxon>Pleurodelinae</taxon>
        <taxon>Pleurodeles</taxon>
    </lineage>
</organism>
<sequence length="145" mass="15375">MSPAPLVLPNLVLAPCDGPLRTATDPPDSLDLYDPASPDPEGDCAPSNPLVHPGAEGQNQRLRAIQQLKPELEEEDRGKRSNSTTESLTGSRGDATDERGAAAQCRDSPGADETPRTTEEPKHNTGIQRPAPAAQEAPSEYSCHT</sequence>
<evidence type="ECO:0000313" key="3">
    <source>
        <dbReference type="Proteomes" id="UP001066276"/>
    </source>
</evidence>
<dbReference type="Proteomes" id="UP001066276">
    <property type="component" value="Chromosome 5"/>
</dbReference>
<evidence type="ECO:0000256" key="1">
    <source>
        <dbReference type="SAM" id="MobiDB-lite"/>
    </source>
</evidence>
<gene>
    <name evidence="2" type="ORF">NDU88_007158</name>
</gene>
<proteinExistence type="predicted"/>
<feature type="compositionally biased region" description="Polar residues" evidence="1">
    <location>
        <begin position="81"/>
        <end position="90"/>
    </location>
</feature>
<comment type="caution">
    <text evidence="2">The sequence shown here is derived from an EMBL/GenBank/DDBJ whole genome shotgun (WGS) entry which is preliminary data.</text>
</comment>
<dbReference type="EMBL" id="JANPWB010000009">
    <property type="protein sequence ID" value="KAJ1154406.1"/>
    <property type="molecule type" value="Genomic_DNA"/>
</dbReference>
<feature type="region of interest" description="Disordered" evidence="1">
    <location>
        <begin position="1"/>
        <end position="145"/>
    </location>
</feature>
<feature type="compositionally biased region" description="Basic and acidic residues" evidence="1">
    <location>
        <begin position="113"/>
        <end position="123"/>
    </location>
</feature>
<name>A0AAV7RS62_PLEWA</name>